<dbReference type="AlphaFoldDB" id="Q05E59"/>
<proteinExistence type="predicted"/>
<evidence type="ECO:0000313" key="3">
    <source>
        <dbReference type="Proteomes" id="UP000002518"/>
    </source>
</evidence>
<dbReference type="KEGG" id="ape:APE_0708a"/>
<dbReference type="PROSITE" id="PS51318">
    <property type="entry name" value="TAT"/>
    <property type="match status" value="1"/>
</dbReference>
<dbReference type="EnsemblBacteria" id="BAF34742">
    <property type="protein sequence ID" value="BAF34742"/>
    <property type="gene ID" value="APE_0708a"/>
</dbReference>
<organism evidence="2 3">
    <name type="scientific">Aeropyrum pernix (strain ATCC 700893 / DSM 11879 / JCM 9820 / NBRC 100138 / K1)</name>
    <dbReference type="NCBI Taxonomy" id="272557"/>
    <lineage>
        <taxon>Archaea</taxon>
        <taxon>Thermoproteota</taxon>
        <taxon>Thermoprotei</taxon>
        <taxon>Desulfurococcales</taxon>
        <taxon>Desulfurococcaceae</taxon>
        <taxon>Aeropyrum</taxon>
    </lineage>
</organism>
<dbReference type="GeneID" id="4525254"/>
<evidence type="ECO:0000313" key="2">
    <source>
        <dbReference type="EMBL" id="BAF34742.1"/>
    </source>
</evidence>
<protein>
    <submittedName>
        <fullName evidence="2">Uncharacterized protein</fullName>
    </submittedName>
</protein>
<gene>
    <name evidence="2" type="ordered locus">APE_0708a</name>
</gene>
<keyword evidence="1" id="KW-0472">Membrane</keyword>
<keyword evidence="1" id="KW-1133">Transmembrane helix</keyword>
<evidence type="ECO:0000256" key="1">
    <source>
        <dbReference type="SAM" id="Phobius"/>
    </source>
</evidence>
<accession>Q05E59</accession>
<dbReference type="eggNOG" id="arCOG15152">
    <property type="taxonomic scope" value="Archaea"/>
</dbReference>
<dbReference type="Proteomes" id="UP000002518">
    <property type="component" value="Chromosome"/>
</dbReference>
<sequence>MQARQSRRGFLRRLKTLVLAALVFVIAYRLALALAASILKGAIAAAMLVSILAAAAVVIAVVMLLRRGR</sequence>
<dbReference type="InterPro" id="IPR006311">
    <property type="entry name" value="TAT_signal"/>
</dbReference>
<keyword evidence="3" id="KW-1185">Reference proteome</keyword>
<dbReference type="RefSeq" id="WP_010865918.1">
    <property type="nucleotide sequence ID" value="NC_000854.2"/>
</dbReference>
<name>Q05E59_AERPE</name>
<reference evidence="2 3" key="1">
    <citation type="journal article" date="1999" name="DNA Res.">
        <title>Complete genome sequence of an aerobic hyper-thermophilic crenarchaeon, Aeropyrum pernix K1.</title>
        <authorList>
            <person name="Kawarabayasi Y."/>
            <person name="Hino Y."/>
            <person name="Horikawa H."/>
            <person name="Yamazaki S."/>
            <person name="Haikawa Y."/>
            <person name="Jin-no K."/>
            <person name="Takahashi M."/>
            <person name="Sekine M."/>
            <person name="Baba S."/>
            <person name="Ankai A."/>
            <person name="Kosugi H."/>
            <person name="Hosoyama A."/>
            <person name="Fukui S."/>
            <person name="Nagai Y."/>
            <person name="Nishijima K."/>
            <person name="Nakazawa H."/>
            <person name="Takamiya M."/>
            <person name="Masuda S."/>
            <person name="Funahashi T."/>
            <person name="Tanaka T."/>
            <person name="Kudoh Y."/>
            <person name="Yamazaki J."/>
            <person name="Kushida N."/>
            <person name="Oguchi A."/>
            <person name="Aoki K."/>
            <person name="Kubota K."/>
            <person name="Nakamura Y."/>
            <person name="Nomura N."/>
            <person name="Sako Y."/>
            <person name="Kikuchi H."/>
        </authorList>
    </citation>
    <scope>NUCLEOTIDE SEQUENCE [LARGE SCALE GENOMIC DNA]</scope>
    <source>
        <strain evidence="3">ATCC 700893 / DSM 11879 / JCM 9820 / NBRC 100138 / K1</strain>
    </source>
</reference>
<feature type="transmembrane region" description="Helical" evidence="1">
    <location>
        <begin position="45"/>
        <end position="65"/>
    </location>
</feature>
<keyword evidence="1" id="KW-0812">Transmembrane</keyword>
<dbReference type="EMBL" id="BA000002">
    <property type="protein sequence ID" value="BAF34742.1"/>
    <property type="molecule type" value="Genomic_DNA"/>
</dbReference>
<dbReference type="STRING" id="272557.APE_0708a"/>